<proteinExistence type="predicted"/>
<evidence type="ECO:0000256" key="1">
    <source>
        <dbReference type="SAM" id="MobiDB-lite"/>
    </source>
</evidence>
<dbReference type="EMBL" id="JBBPBM010000026">
    <property type="protein sequence ID" value="KAK8539380.1"/>
    <property type="molecule type" value="Genomic_DNA"/>
</dbReference>
<dbReference type="Proteomes" id="UP001472677">
    <property type="component" value="Unassembled WGS sequence"/>
</dbReference>
<feature type="region of interest" description="Disordered" evidence="1">
    <location>
        <begin position="49"/>
        <end position="79"/>
    </location>
</feature>
<accession>A0ABR2DJK5</accession>
<sequence>MVHVRDQKHELTQPRNRANSRGPRFDLDPEIERTQRQLKRRIRDLMERINNNGQPPADGQNLAAQADGALIPPAQQMNQ</sequence>
<name>A0ABR2DJK5_9ROSI</name>
<feature type="region of interest" description="Disordered" evidence="1">
    <location>
        <begin position="1"/>
        <end position="33"/>
    </location>
</feature>
<evidence type="ECO:0000313" key="2">
    <source>
        <dbReference type="EMBL" id="KAK8539380.1"/>
    </source>
</evidence>
<feature type="compositionally biased region" description="Basic and acidic residues" evidence="1">
    <location>
        <begin position="23"/>
        <end position="33"/>
    </location>
</feature>
<protein>
    <submittedName>
        <fullName evidence="2">Uncharacterized protein</fullName>
    </submittedName>
</protein>
<evidence type="ECO:0000313" key="3">
    <source>
        <dbReference type="Proteomes" id="UP001472677"/>
    </source>
</evidence>
<organism evidence="2 3">
    <name type="scientific">Hibiscus sabdariffa</name>
    <name type="common">roselle</name>
    <dbReference type="NCBI Taxonomy" id="183260"/>
    <lineage>
        <taxon>Eukaryota</taxon>
        <taxon>Viridiplantae</taxon>
        <taxon>Streptophyta</taxon>
        <taxon>Embryophyta</taxon>
        <taxon>Tracheophyta</taxon>
        <taxon>Spermatophyta</taxon>
        <taxon>Magnoliopsida</taxon>
        <taxon>eudicotyledons</taxon>
        <taxon>Gunneridae</taxon>
        <taxon>Pentapetalae</taxon>
        <taxon>rosids</taxon>
        <taxon>malvids</taxon>
        <taxon>Malvales</taxon>
        <taxon>Malvaceae</taxon>
        <taxon>Malvoideae</taxon>
        <taxon>Hibiscus</taxon>
    </lineage>
</organism>
<comment type="caution">
    <text evidence="2">The sequence shown here is derived from an EMBL/GenBank/DDBJ whole genome shotgun (WGS) entry which is preliminary data.</text>
</comment>
<reference evidence="2 3" key="1">
    <citation type="journal article" date="2024" name="G3 (Bethesda)">
        <title>Genome assembly of Hibiscus sabdariffa L. provides insights into metabolisms of medicinal natural products.</title>
        <authorList>
            <person name="Kim T."/>
        </authorList>
    </citation>
    <scope>NUCLEOTIDE SEQUENCE [LARGE SCALE GENOMIC DNA]</scope>
    <source>
        <strain evidence="2">TK-2024</strain>
        <tissue evidence="2">Old leaves</tissue>
    </source>
</reference>
<keyword evidence="3" id="KW-1185">Reference proteome</keyword>
<feature type="compositionally biased region" description="Basic and acidic residues" evidence="1">
    <location>
        <begin position="1"/>
        <end position="12"/>
    </location>
</feature>
<gene>
    <name evidence="2" type="ORF">V6N12_043006</name>
</gene>